<feature type="domain" description="Sigma-54 factor interaction" evidence="3">
    <location>
        <begin position="179"/>
        <end position="408"/>
    </location>
</feature>
<keyword evidence="5" id="KW-1185">Reference proteome</keyword>
<dbReference type="SUPFAM" id="SSF46689">
    <property type="entry name" value="Homeodomain-like"/>
    <property type="match status" value="1"/>
</dbReference>
<dbReference type="STRING" id="267850.ADINL_1333"/>
<keyword evidence="4" id="KW-0238">DNA-binding</keyword>
<dbReference type="GO" id="GO:0005524">
    <property type="term" value="F:ATP binding"/>
    <property type="evidence" value="ECO:0007669"/>
    <property type="project" value="UniProtKB-KW"/>
</dbReference>
<evidence type="ECO:0000256" key="1">
    <source>
        <dbReference type="ARBA" id="ARBA00022741"/>
    </source>
</evidence>
<dbReference type="CDD" id="cd00009">
    <property type="entry name" value="AAA"/>
    <property type="match status" value="1"/>
</dbReference>
<dbReference type="Pfam" id="PF25601">
    <property type="entry name" value="AAA_lid_14"/>
    <property type="match status" value="1"/>
</dbReference>
<dbReference type="PANTHER" id="PTHR32071">
    <property type="entry name" value="TRANSCRIPTIONAL REGULATORY PROTEIN"/>
    <property type="match status" value="1"/>
</dbReference>
<gene>
    <name evidence="4" type="ORF">ADINL_1333</name>
</gene>
<proteinExistence type="predicted"/>
<sequence length="495" mass="54650">MPDTKQDVLVSWIGGNDIVSAQRGQDGPILSTIKANTFDRIELLYNYPDEEVASFLDWLTSQVVTPINVTKVILSSPVDFADIYQAASALLNDLSNQKTKLSILLSPGTPAMQAVWILLGKTRYECLFYQSSKEQGVELVEIPFELSAEYIPKVSKIADEKLINMADSQVPIDAAFDNIITRNPRMMALKSQAQILAQKTVPVLIYGETGTGKELFARAIHNASSRQNKPFVAINCGAIPKDLADSVLFGHKKGAFTGAVSDKLGVFQQANGGTLFLDEFGELTPEVQVRLLRVLQESRLTPVGATSEISVDVRIITATHKNLMDGVIQGTFREDLFYRIAVGVLHLPPIRHREGDLILLTEMLLESLSKQDESLSKKLSVEAKNLILKHPWHGNIRELQSTLLRAVLWSDTDSVTGSDLESALFKMPTKENDLLSLDVSQGVDIQKVIGDLVKHYVLETLAFTGQNKTQAAQLLGLKSQQTLTNWMEKYGISQS</sequence>
<accession>A0A063Y7K7</accession>
<name>A0A063Y7K7_9GAMM</name>
<dbReference type="Proteomes" id="UP000027318">
    <property type="component" value="Unassembled WGS sequence"/>
</dbReference>
<dbReference type="InterPro" id="IPR002078">
    <property type="entry name" value="Sigma_54_int"/>
</dbReference>
<dbReference type="Pfam" id="PF00158">
    <property type="entry name" value="Sigma54_activat"/>
    <property type="match status" value="1"/>
</dbReference>
<dbReference type="InterPro" id="IPR009057">
    <property type="entry name" value="Homeodomain-like_sf"/>
</dbReference>
<evidence type="ECO:0000259" key="3">
    <source>
        <dbReference type="PROSITE" id="PS50045"/>
    </source>
</evidence>
<dbReference type="Gene3D" id="3.40.50.300">
    <property type="entry name" value="P-loop containing nucleotide triphosphate hydrolases"/>
    <property type="match status" value="1"/>
</dbReference>
<dbReference type="SMART" id="SM00382">
    <property type="entry name" value="AAA"/>
    <property type="match status" value="1"/>
</dbReference>
<dbReference type="OrthoDB" id="9804019at2"/>
<evidence type="ECO:0000313" key="5">
    <source>
        <dbReference type="Proteomes" id="UP000027318"/>
    </source>
</evidence>
<dbReference type="EMBL" id="JMSZ01000016">
    <property type="protein sequence ID" value="KDE40741.1"/>
    <property type="molecule type" value="Genomic_DNA"/>
</dbReference>
<dbReference type="AlphaFoldDB" id="A0A063Y7K7"/>
<keyword evidence="1" id="KW-0547">Nucleotide-binding</keyword>
<dbReference type="Gene3D" id="1.10.8.60">
    <property type="match status" value="1"/>
</dbReference>
<dbReference type="GO" id="GO:0006355">
    <property type="term" value="P:regulation of DNA-templated transcription"/>
    <property type="evidence" value="ECO:0007669"/>
    <property type="project" value="InterPro"/>
</dbReference>
<dbReference type="GO" id="GO:0003677">
    <property type="term" value="F:DNA binding"/>
    <property type="evidence" value="ECO:0007669"/>
    <property type="project" value="UniProtKB-KW"/>
</dbReference>
<dbReference type="PROSITE" id="PS00675">
    <property type="entry name" value="SIGMA54_INTERACT_1"/>
    <property type="match status" value="1"/>
</dbReference>
<dbReference type="InterPro" id="IPR027417">
    <property type="entry name" value="P-loop_NTPase"/>
</dbReference>
<dbReference type="InterPro" id="IPR025662">
    <property type="entry name" value="Sigma_54_int_dom_ATP-bd_1"/>
</dbReference>
<dbReference type="InterPro" id="IPR058031">
    <property type="entry name" value="AAA_lid_NorR"/>
</dbReference>
<comment type="caution">
    <text evidence="4">The sequence shown here is derived from an EMBL/GenBank/DDBJ whole genome shotgun (WGS) entry which is preliminary data.</text>
</comment>
<dbReference type="SUPFAM" id="SSF52540">
    <property type="entry name" value="P-loop containing nucleoside triphosphate hydrolases"/>
    <property type="match status" value="1"/>
</dbReference>
<keyword evidence="2" id="KW-0067">ATP-binding</keyword>
<evidence type="ECO:0000313" key="4">
    <source>
        <dbReference type="EMBL" id="KDE40741.1"/>
    </source>
</evidence>
<evidence type="ECO:0000256" key="2">
    <source>
        <dbReference type="ARBA" id="ARBA00022840"/>
    </source>
</evidence>
<dbReference type="InterPro" id="IPR003593">
    <property type="entry name" value="AAA+_ATPase"/>
</dbReference>
<protein>
    <submittedName>
        <fullName evidence="4">Sigma-54 dependent DNA-binding response regulator</fullName>
    </submittedName>
</protein>
<dbReference type="Gene3D" id="1.10.10.60">
    <property type="entry name" value="Homeodomain-like"/>
    <property type="match status" value="1"/>
</dbReference>
<reference evidence="4 5" key="1">
    <citation type="journal article" date="2005" name="Int. J. Syst. Evol. Microbiol.">
        <title>Nitrincola lacisaponensis gen. nov., sp. nov., a novel alkaliphilic bacterium isolated from an alkaline, saline lake.</title>
        <authorList>
            <person name="Dimitriu P.A."/>
            <person name="Shukla S.K."/>
            <person name="Conradt J."/>
            <person name="Marquez M.C."/>
            <person name="Ventosa A."/>
            <person name="Maglia A."/>
            <person name="Peyton B.M."/>
            <person name="Pinkart H.C."/>
            <person name="Mormile M.R."/>
        </authorList>
    </citation>
    <scope>NUCLEOTIDE SEQUENCE [LARGE SCALE GENOMIC DNA]</scope>
    <source>
        <strain evidence="4 5">4CA</strain>
    </source>
</reference>
<dbReference type="FunFam" id="3.40.50.300:FF:000006">
    <property type="entry name" value="DNA-binding transcriptional regulator NtrC"/>
    <property type="match status" value="1"/>
</dbReference>
<dbReference type="RefSeq" id="WP_036545109.1">
    <property type="nucleotide sequence ID" value="NZ_JMSZ01000016.1"/>
</dbReference>
<dbReference type="PATRIC" id="fig|267850.7.peg.1328"/>
<organism evidence="4 5">
    <name type="scientific">Nitrincola lacisaponensis</name>
    <dbReference type="NCBI Taxonomy" id="267850"/>
    <lineage>
        <taxon>Bacteria</taxon>
        <taxon>Pseudomonadati</taxon>
        <taxon>Pseudomonadota</taxon>
        <taxon>Gammaproteobacteria</taxon>
        <taxon>Oceanospirillales</taxon>
        <taxon>Oceanospirillaceae</taxon>
        <taxon>Nitrincola</taxon>
    </lineage>
</organism>
<dbReference type="PROSITE" id="PS50045">
    <property type="entry name" value="SIGMA54_INTERACT_4"/>
    <property type="match status" value="1"/>
</dbReference>